<reference evidence="1 2" key="1">
    <citation type="journal article" date="2015" name="Genome Biol. Evol.">
        <title>Comparative Genomics of a Bacterivorous Green Alga Reveals Evolutionary Causalities and Consequences of Phago-Mixotrophic Mode of Nutrition.</title>
        <authorList>
            <person name="Burns J.A."/>
            <person name="Paasch A."/>
            <person name="Narechania A."/>
            <person name="Kim E."/>
        </authorList>
    </citation>
    <scope>NUCLEOTIDE SEQUENCE [LARGE SCALE GENOMIC DNA]</scope>
    <source>
        <strain evidence="1 2">PLY_AMNH</strain>
    </source>
</reference>
<dbReference type="EMBL" id="LGRX02035348">
    <property type="protein sequence ID" value="KAK3235192.1"/>
    <property type="molecule type" value="Genomic_DNA"/>
</dbReference>
<name>A0AAE0EPF3_9CHLO</name>
<protein>
    <submittedName>
        <fullName evidence="1">Uncharacterized protein</fullName>
    </submittedName>
</protein>
<keyword evidence="2" id="KW-1185">Reference proteome</keyword>
<dbReference type="AlphaFoldDB" id="A0AAE0EPF3"/>
<comment type="caution">
    <text evidence="1">The sequence shown here is derived from an EMBL/GenBank/DDBJ whole genome shotgun (WGS) entry which is preliminary data.</text>
</comment>
<evidence type="ECO:0000313" key="2">
    <source>
        <dbReference type="Proteomes" id="UP001190700"/>
    </source>
</evidence>
<dbReference type="Proteomes" id="UP001190700">
    <property type="component" value="Unassembled WGS sequence"/>
</dbReference>
<proteinExistence type="predicted"/>
<evidence type="ECO:0000313" key="1">
    <source>
        <dbReference type="EMBL" id="KAK3235192.1"/>
    </source>
</evidence>
<gene>
    <name evidence="1" type="ORF">CYMTET_54593</name>
</gene>
<organism evidence="1 2">
    <name type="scientific">Cymbomonas tetramitiformis</name>
    <dbReference type="NCBI Taxonomy" id="36881"/>
    <lineage>
        <taxon>Eukaryota</taxon>
        <taxon>Viridiplantae</taxon>
        <taxon>Chlorophyta</taxon>
        <taxon>Pyramimonadophyceae</taxon>
        <taxon>Pyramimonadales</taxon>
        <taxon>Pyramimonadaceae</taxon>
        <taxon>Cymbomonas</taxon>
    </lineage>
</organism>
<sequence length="106" mass="11770">MEELAERIFAAKNTVKGVFALLSNRYTMIQLRVGMKSDATIHGGVDTLRVKLTFIKEKVYAGTEGLITDSVLTKWLKEFDNTKAKAAMNTHAKASAKTSPFCDRQT</sequence>
<accession>A0AAE0EPF3</accession>